<gene>
    <name evidence="1" type="ORF">DEBURN_LOCUS8342</name>
</gene>
<evidence type="ECO:0000313" key="1">
    <source>
        <dbReference type="EMBL" id="CAG8576310.1"/>
    </source>
</evidence>
<organism evidence="1 2">
    <name type="scientific">Diversispora eburnea</name>
    <dbReference type="NCBI Taxonomy" id="1213867"/>
    <lineage>
        <taxon>Eukaryota</taxon>
        <taxon>Fungi</taxon>
        <taxon>Fungi incertae sedis</taxon>
        <taxon>Mucoromycota</taxon>
        <taxon>Glomeromycotina</taxon>
        <taxon>Glomeromycetes</taxon>
        <taxon>Diversisporales</taxon>
        <taxon>Diversisporaceae</taxon>
        <taxon>Diversispora</taxon>
    </lineage>
</organism>
<dbReference type="Proteomes" id="UP000789706">
    <property type="component" value="Unassembled WGS sequence"/>
</dbReference>
<evidence type="ECO:0000313" key="2">
    <source>
        <dbReference type="Proteomes" id="UP000789706"/>
    </source>
</evidence>
<comment type="caution">
    <text evidence="1">The sequence shown here is derived from an EMBL/GenBank/DDBJ whole genome shotgun (WGS) entry which is preliminary data.</text>
</comment>
<name>A0A9N9G4D8_9GLOM</name>
<dbReference type="EMBL" id="CAJVPK010001207">
    <property type="protein sequence ID" value="CAG8576310.1"/>
    <property type="molecule type" value="Genomic_DNA"/>
</dbReference>
<keyword evidence="2" id="KW-1185">Reference proteome</keyword>
<protein>
    <submittedName>
        <fullName evidence="1">6729_t:CDS:1</fullName>
    </submittedName>
</protein>
<sequence length="53" mass="6066">MLAEQVSKITSIIKMLDILEKKVNEPEKIVKREKEKCKLDRQQSINPVGTAIT</sequence>
<reference evidence="1" key="1">
    <citation type="submission" date="2021-06" db="EMBL/GenBank/DDBJ databases">
        <authorList>
            <person name="Kallberg Y."/>
            <person name="Tangrot J."/>
            <person name="Rosling A."/>
        </authorList>
    </citation>
    <scope>NUCLEOTIDE SEQUENCE</scope>
    <source>
        <strain evidence="1">AZ414A</strain>
    </source>
</reference>
<dbReference type="AlphaFoldDB" id="A0A9N9G4D8"/>
<accession>A0A9N9G4D8</accession>
<proteinExistence type="predicted"/>